<name>T1JYB5_TETUR</name>
<dbReference type="Proteomes" id="UP000015104">
    <property type="component" value="Unassembled WGS sequence"/>
</dbReference>
<dbReference type="InterPro" id="IPR046350">
    <property type="entry name" value="Cystatin_sf"/>
</dbReference>
<dbReference type="GO" id="GO:0005615">
    <property type="term" value="C:extracellular space"/>
    <property type="evidence" value="ECO:0007669"/>
    <property type="project" value="TreeGrafter"/>
</dbReference>
<accession>T1JYB5</accession>
<dbReference type="AlphaFoldDB" id="T1JYB5"/>
<dbReference type="EnsemblMetazoa" id="tetur02g15125.1">
    <property type="protein sequence ID" value="tetur02g15125.1"/>
    <property type="gene ID" value="tetur02g15125"/>
</dbReference>
<dbReference type="Pfam" id="PF00031">
    <property type="entry name" value="Cystatin"/>
    <property type="match status" value="1"/>
</dbReference>
<dbReference type="GO" id="GO:0004869">
    <property type="term" value="F:cysteine-type endopeptidase inhibitor activity"/>
    <property type="evidence" value="ECO:0007669"/>
    <property type="project" value="UniProtKB-KW"/>
</dbReference>
<keyword evidence="2" id="KW-0646">Protease inhibitor</keyword>
<feature type="signal peptide" evidence="4">
    <location>
        <begin position="1"/>
        <end position="16"/>
    </location>
</feature>
<dbReference type="InterPro" id="IPR000010">
    <property type="entry name" value="Cystatin_dom"/>
</dbReference>
<dbReference type="CDD" id="cd00042">
    <property type="entry name" value="CY"/>
    <property type="match status" value="1"/>
</dbReference>
<evidence type="ECO:0000256" key="4">
    <source>
        <dbReference type="SAM" id="SignalP"/>
    </source>
</evidence>
<keyword evidence="4" id="KW-0732">Signal</keyword>
<dbReference type="HOGENOM" id="CLU_118168_4_0_1"/>
<dbReference type="SUPFAM" id="SSF54403">
    <property type="entry name" value="Cystatin/monellin"/>
    <property type="match status" value="1"/>
</dbReference>
<proteinExistence type="inferred from homology"/>
<evidence type="ECO:0000313" key="7">
    <source>
        <dbReference type="Proteomes" id="UP000015104"/>
    </source>
</evidence>
<keyword evidence="3" id="KW-0789">Thiol protease inhibitor</keyword>
<dbReference type="OrthoDB" id="6357437at2759"/>
<reference evidence="7" key="1">
    <citation type="submission" date="2011-08" db="EMBL/GenBank/DDBJ databases">
        <authorList>
            <person name="Rombauts S."/>
        </authorList>
    </citation>
    <scope>NUCLEOTIDE SEQUENCE</scope>
    <source>
        <strain evidence="7">London</strain>
    </source>
</reference>
<dbReference type="GO" id="GO:0031982">
    <property type="term" value="C:vesicle"/>
    <property type="evidence" value="ECO:0007669"/>
    <property type="project" value="TreeGrafter"/>
</dbReference>
<evidence type="ECO:0000313" key="6">
    <source>
        <dbReference type="EnsemblMetazoa" id="tetur02g15125.1"/>
    </source>
</evidence>
<dbReference type="SMART" id="SM00043">
    <property type="entry name" value="CY"/>
    <property type="match status" value="1"/>
</dbReference>
<reference evidence="6" key="2">
    <citation type="submission" date="2015-06" db="UniProtKB">
        <authorList>
            <consortium name="EnsemblMetazoa"/>
        </authorList>
    </citation>
    <scope>IDENTIFICATION</scope>
</reference>
<evidence type="ECO:0000256" key="2">
    <source>
        <dbReference type="ARBA" id="ARBA00022690"/>
    </source>
</evidence>
<sequence>MKFLILSVCLFGALFATSPPIEWTPLPVDDPTVITLADQAVAYINAQDNSLYYNKLIQIKEAKSRVADKVEYELKLVIRITDCPKSKPYTDACQINQDEPPKLCTIDAYVRAGSEENKIYKFLCGEI</sequence>
<dbReference type="PANTHER" id="PTHR46186">
    <property type="entry name" value="CYSTATIN"/>
    <property type="match status" value="1"/>
</dbReference>
<evidence type="ECO:0000259" key="5">
    <source>
        <dbReference type="SMART" id="SM00043"/>
    </source>
</evidence>
<feature type="domain" description="Cystatin" evidence="5">
    <location>
        <begin position="18"/>
        <end position="125"/>
    </location>
</feature>
<organism evidence="6 7">
    <name type="scientific">Tetranychus urticae</name>
    <name type="common">Two-spotted spider mite</name>
    <dbReference type="NCBI Taxonomy" id="32264"/>
    <lineage>
        <taxon>Eukaryota</taxon>
        <taxon>Metazoa</taxon>
        <taxon>Ecdysozoa</taxon>
        <taxon>Arthropoda</taxon>
        <taxon>Chelicerata</taxon>
        <taxon>Arachnida</taxon>
        <taxon>Acari</taxon>
        <taxon>Acariformes</taxon>
        <taxon>Trombidiformes</taxon>
        <taxon>Prostigmata</taxon>
        <taxon>Eleutherengona</taxon>
        <taxon>Raphignathae</taxon>
        <taxon>Tetranychoidea</taxon>
        <taxon>Tetranychidae</taxon>
        <taxon>Tetranychus</taxon>
    </lineage>
</organism>
<dbReference type="eggNOG" id="ENOG502TH9G">
    <property type="taxonomic scope" value="Eukaryota"/>
</dbReference>
<protein>
    <recommendedName>
        <fullName evidence="5">Cystatin domain-containing protein</fullName>
    </recommendedName>
</protein>
<feature type="chain" id="PRO_5011111835" description="Cystatin domain-containing protein" evidence="4">
    <location>
        <begin position="17"/>
        <end position="127"/>
    </location>
</feature>
<evidence type="ECO:0000256" key="1">
    <source>
        <dbReference type="ARBA" id="ARBA00009403"/>
    </source>
</evidence>
<keyword evidence="7" id="KW-1185">Reference proteome</keyword>
<dbReference type="PANTHER" id="PTHR46186:SF2">
    <property type="entry name" value="CYSTATIN"/>
    <property type="match status" value="1"/>
</dbReference>
<comment type="similarity">
    <text evidence="1">Belongs to the cystatin family.</text>
</comment>
<gene>
    <name evidence="6" type="primary">107370986</name>
</gene>
<dbReference type="GO" id="GO:0005737">
    <property type="term" value="C:cytoplasm"/>
    <property type="evidence" value="ECO:0007669"/>
    <property type="project" value="TreeGrafter"/>
</dbReference>
<evidence type="ECO:0000256" key="3">
    <source>
        <dbReference type="ARBA" id="ARBA00022704"/>
    </source>
</evidence>
<dbReference type="KEGG" id="tut:107370986"/>
<dbReference type="Gene3D" id="3.10.450.10">
    <property type="match status" value="1"/>
</dbReference>
<dbReference type="EMBL" id="CAEY01000800">
    <property type="status" value="NOT_ANNOTATED_CDS"/>
    <property type="molecule type" value="Genomic_DNA"/>
</dbReference>